<dbReference type="PANTHER" id="PTHR33265:SF31">
    <property type="entry name" value="AVR9_CF-9 RAPIDLY ELICITED PROTEIN 146"/>
    <property type="match status" value="1"/>
</dbReference>
<dbReference type="InterPro" id="IPR008480">
    <property type="entry name" value="DUF761_pln"/>
</dbReference>
<evidence type="ECO:0000313" key="1">
    <source>
        <dbReference type="EMBL" id="KAK9069741.1"/>
    </source>
</evidence>
<evidence type="ECO:0008006" key="3">
    <source>
        <dbReference type="Google" id="ProtNLM"/>
    </source>
</evidence>
<proteinExistence type="predicted"/>
<protein>
    <recommendedName>
        <fullName evidence="3">Avr9/Cf-9 rapidly elicited protein</fullName>
    </recommendedName>
</protein>
<dbReference type="EMBL" id="JBCNJP010000012">
    <property type="protein sequence ID" value="KAK9069741.1"/>
    <property type="molecule type" value="Genomic_DNA"/>
</dbReference>
<dbReference type="AlphaFoldDB" id="A0AAP0D8G3"/>
<dbReference type="PANTHER" id="PTHR33265">
    <property type="entry name" value="AVR9/CF-9 RAPIDLY ELICITED PROTEIN-RELATED"/>
    <property type="match status" value="1"/>
</dbReference>
<dbReference type="Pfam" id="PF05553">
    <property type="entry name" value="DUF761"/>
    <property type="match status" value="1"/>
</dbReference>
<accession>A0AAP0D8G3</accession>
<evidence type="ECO:0000313" key="2">
    <source>
        <dbReference type="Proteomes" id="UP001408789"/>
    </source>
</evidence>
<gene>
    <name evidence="1" type="ORF">SSX86_010135</name>
</gene>
<comment type="caution">
    <text evidence="1">The sequence shown here is derived from an EMBL/GenBank/DDBJ whole genome shotgun (WGS) entry which is preliminary data.</text>
</comment>
<organism evidence="1 2">
    <name type="scientific">Deinandra increscens subsp. villosa</name>
    <dbReference type="NCBI Taxonomy" id="3103831"/>
    <lineage>
        <taxon>Eukaryota</taxon>
        <taxon>Viridiplantae</taxon>
        <taxon>Streptophyta</taxon>
        <taxon>Embryophyta</taxon>
        <taxon>Tracheophyta</taxon>
        <taxon>Spermatophyta</taxon>
        <taxon>Magnoliopsida</taxon>
        <taxon>eudicotyledons</taxon>
        <taxon>Gunneridae</taxon>
        <taxon>Pentapetalae</taxon>
        <taxon>asterids</taxon>
        <taxon>campanulids</taxon>
        <taxon>Asterales</taxon>
        <taxon>Asteraceae</taxon>
        <taxon>Asteroideae</taxon>
        <taxon>Heliantheae alliance</taxon>
        <taxon>Madieae</taxon>
        <taxon>Madiinae</taxon>
        <taxon>Deinandra</taxon>
    </lineage>
</organism>
<name>A0AAP0D8G3_9ASTR</name>
<sequence length="165" mass="18869">MEQKVPLITKKAWNLIRLVFFTLKKGISKRKFLIDLNMMMKHGKITTTHRNPHHLSGEYEFSCRNTPPYPLSLFSTSNKSHRLSNRNPALAVDDNDNDDITIDSAVIKVLNMMTSATVKSPLVEQQKITESPFPVAKGCDDGEVDEAAEKFIRRFYNDLRVEMAK</sequence>
<dbReference type="Proteomes" id="UP001408789">
    <property type="component" value="Unassembled WGS sequence"/>
</dbReference>
<keyword evidence="2" id="KW-1185">Reference proteome</keyword>
<reference evidence="1 2" key="1">
    <citation type="submission" date="2024-04" db="EMBL/GenBank/DDBJ databases">
        <title>The reference genome of an endangered Asteraceae, Deinandra increscens subsp. villosa, native to the Central Coast of California.</title>
        <authorList>
            <person name="Guilliams M."/>
            <person name="Hasenstab-Lehman K."/>
            <person name="Meyer R."/>
            <person name="Mcevoy S."/>
        </authorList>
    </citation>
    <scope>NUCLEOTIDE SEQUENCE [LARGE SCALE GENOMIC DNA]</scope>
    <source>
        <tissue evidence="1">Leaf</tissue>
    </source>
</reference>